<dbReference type="RefSeq" id="WP_252595169.1">
    <property type="nucleotide sequence ID" value="NZ_CP099489.1"/>
</dbReference>
<accession>A0ABY4YZ64</accession>
<proteinExistence type="inferred from homology"/>
<evidence type="ECO:0000313" key="6">
    <source>
        <dbReference type="EMBL" id="USQ81633.1"/>
    </source>
</evidence>
<reference evidence="6" key="1">
    <citation type="submission" date="2022-06" db="EMBL/GenBank/DDBJ databases">
        <title>Ornithinimicrobium HY1793.</title>
        <authorList>
            <person name="Huang Y."/>
        </authorList>
    </citation>
    <scope>NUCLEOTIDE SEQUENCE</scope>
    <source>
        <strain evidence="6">HY1793</strain>
    </source>
</reference>
<dbReference type="CDD" id="cd05466">
    <property type="entry name" value="PBP2_LTTR_substrate"/>
    <property type="match status" value="1"/>
</dbReference>
<dbReference type="Proteomes" id="UP001056455">
    <property type="component" value="Chromosome"/>
</dbReference>
<dbReference type="Pfam" id="PF00126">
    <property type="entry name" value="HTH_1"/>
    <property type="match status" value="1"/>
</dbReference>
<dbReference type="InterPro" id="IPR036390">
    <property type="entry name" value="WH_DNA-bd_sf"/>
</dbReference>
<evidence type="ECO:0000256" key="2">
    <source>
        <dbReference type="ARBA" id="ARBA00023015"/>
    </source>
</evidence>
<keyword evidence="7" id="KW-1185">Reference proteome</keyword>
<sequence>MDTRQLTYFLGVVTHGGFGRAATHLHVSQPALSQAVAALEKDLGVPLLHRVPSGVRLTDAGATLVPMARQVLRDLDAARAATQSIGTDHTGRIDLALMPSQSIEPFTSLTARLSERHPGITVNARAAFGRDDAVALVLSGACELGLVGALAAPYPPAITAHRLGQQHMVLLAPPDTSLPSDRPLTPGDLDGQRLIASPPGSVMRAMADQLCAESGLTIAVEVEHRSAILPLVLAGVGVAVLSSAWADLARRAGAVVCQLQSPLRVEVDLICRHTALTPAAQVLLDLAVDLDWPADISNLDDPHP</sequence>
<dbReference type="InterPro" id="IPR036388">
    <property type="entry name" value="WH-like_DNA-bd_sf"/>
</dbReference>
<keyword evidence="2" id="KW-0805">Transcription regulation</keyword>
<dbReference type="EMBL" id="CP099489">
    <property type="protein sequence ID" value="USQ81633.1"/>
    <property type="molecule type" value="Genomic_DNA"/>
</dbReference>
<dbReference type="PROSITE" id="PS50931">
    <property type="entry name" value="HTH_LYSR"/>
    <property type="match status" value="1"/>
</dbReference>
<name>A0ABY4YZ64_9MICO</name>
<keyword evidence="3" id="KW-0238">DNA-binding</keyword>
<organism evidence="6 7">
    <name type="scientific">Ornithinimicrobium faecis</name>
    <dbReference type="NCBI Taxonomy" id="2934158"/>
    <lineage>
        <taxon>Bacteria</taxon>
        <taxon>Bacillati</taxon>
        <taxon>Actinomycetota</taxon>
        <taxon>Actinomycetes</taxon>
        <taxon>Micrococcales</taxon>
        <taxon>Ornithinimicrobiaceae</taxon>
        <taxon>Ornithinimicrobium</taxon>
    </lineage>
</organism>
<dbReference type="PRINTS" id="PR00039">
    <property type="entry name" value="HTHLYSR"/>
</dbReference>
<keyword evidence="4" id="KW-0804">Transcription</keyword>
<comment type="similarity">
    <text evidence="1">Belongs to the LysR transcriptional regulatory family.</text>
</comment>
<dbReference type="InterPro" id="IPR050950">
    <property type="entry name" value="HTH-type_LysR_regulators"/>
</dbReference>
<evidence type="ECO:0000313" key="7">
    <source>
        <dbReference type="Proteomes" id="UP001056455"/>
    </source>
</evidence>
<feature type="domain" description="HTH lysR-type" evidence="5">
    <location>
        <begin position="1"/>
        <end position="58"/>
    </location>
</feature>
<dbReference type="Gene3D" id="3.40.190.290">
    <property type="match status" value="1"/>
</dbReference>
<evidence type="ECO:0000259" key="5">
    <source>
        <dbReference type="PROSITE" id="PS50931"/>
    </source>
</evidence>
<dbReference type="InterPro" id="IPR005119">
    <property type="entry name" value="LysR_subst-bd"/>
</dbReference>
<dbReference type="SUPFAM" id="SSF46785">
    <property type="entry name" value="Winged helix' DNA-binding domain"/>
    <property type="match status" value="1"/>
</dbReference>
<dbReference type="InterPro" id="IPR000847">
    <property type="entry name" value="LysR_HTH_N"/>
</dbReference>
<dbReference type="Gene3D" id="1.10.10.10">
    <property type="entry name" value="Winged helix-like DNA-binding domain superfamily/Winged helix DNA-binding domain"/>
    <property type="match status" value="1"/>
</dbReference>
<dbReference type="Pfam" id="PF03466">
    <property type="entry name" value="LysR_substrate"/>
    <property type="match status" value="1"/>
</dbReference>
<dbReference type="SUPFAM" id="SSF53850">
    <property type="entry name" value="Periplasmic binding protein-like II"/>
    <property type="match status" value="1"/>
</dbReference>
<evidence type="ECO:0000256" key="1">
    <source>
        <dbReference type="ARBA" id="ARBA00009437"/>
    </source>
</evidence>
<protein>
    <submittedName>
        <fullName evidence="6">LysR family transcriptional regulator</fullName>
    </submittedName>
</protein>
<dbReference type="PANTHER" id="PTHR30419">
    <property type="entry name" value="HTH-TYPE TRANSCRIPTIONAL REGULATOR YBHD"/>
    <property type="match status" value="1"/>
</dbReference>
<gene>
    <name evidence="6" type="ORF">NF556_08295</name>
</gene>
<evidence type="ECO:0000256" key="4">
    <source>
        <dbReference type="ARBA" id="ARBA00023163"/>
    </source>
</evidence>
<evidence type="ECO:0000256" key="3">
    <source>
        <dbReference type="ARBA" id="ARBA00023125"/>
    </source>
</evidence>